<evidence type="ECO:0000313" key="16">
    <source>
        <dbReference type="Proteomes" id="UP001268256"/>
    </source>
</evidence>
<evidence type="ECO:0000256" key="7">
    <source>
        <dbReference type="ARBA" id="ARBA00023008"/>
    </source>
</evidence>
<sequence>MTAPACHPQTAIRSEFSHPLDPLSLEEVAAAVAIVKAEKHLGRHYRFSTVTLQEPDKAVVYGFKPGDEILRQAKIVLLDNDTGKTYEAVVNLNLGKVGAWTEIPGVTPRIMTDEVVEAEQAIKAHPDFQAAIQRRGINNLDLVMIDPWVPGYFDIPEEKGVRLARAIVWLRMSPHDNAYAHPIEGLVPVIDLNKMQVIKVEDYGVVPVPPTDGNYAAEFIKNPRTDIKPLQIVQPDGPSFEVLGQLIKWQKWQIRVGFTPREGLVLYTVGYEDQGRLRPIIYRASMAEMVVPYGDPRPQHVRKNAFDVGEIGLGSLANSLKLGCDCLGEIYYFDAVINDSRGGAVLIENAICLHEEDYGILWKHVDWRLEATEVRRSRRLVLSFIASIDNYEYGFFWYFYQDGTIQYEVKLTGILLCAAVGDTPQYGTLVAPELNALNHQHFFCMRLDMSIDGEENSIYESHTEAVPPGPENPQMNAFVAKKVLLKTEQEAQQLVDPFIARSWLIANPNVKNYLGQPVAYKLIPSETCLPFANDQAWVIKRAGFLNTHFWATPYHPDENFPSGDYPNQHPGGEGLQKWTQANRDLDNTDVVVWYNFGHHHIPRPEDWPIMPAAYIGFHLKPFGFFDRNPGLDVPPNSAINPSSTPTGHCH</sequence>
<dbReference type="InterPro" id="IPR016182">
    <property type="entry name" value="Cu_amine_oxidase_N-reg"/>
</dbReference>
<dbReference type="InterPro" id="IPR015802">
    <property type="entry name" value="Cu_amine_oxidase_N3"/>
</dbReference>
<comment type="caution">
    <text evidence="15">The sequence shown here is derived from an EMBL/GenBank/DDBJ whole genome shotgun (WGS) entry which is preliminary data.</text>
</comment>
<reference evidence="16" key="1">
    <citation type="submission" date="2023-07" db="EMBL/GenBank/DDBJ databases">
        <authorList>
            <person name="Luz R."/>
            <person name="Cordeiro R."/>
            <person name="Fonseca A."/>
            <person name="Goncalves V."/>
        </authorList>
    </citation>
    <scope>NUCLEOTIDE SEQUENCE [LARGE SCALE GENOMIC DNA]</scope>
    <source>
        <strain evidence="16">BACA0444</strain>
    </source>
</reference>
<dbReference type="Gene3D" id="2.70.98.20">
    <property type="entry name" value="Copper amine oxidase, catalytic domain"/>
    <property type="match status" value="1"/>
</dbReference>
<feature type="domain" description="Copper amine oxidase N3-terminal" evidence="13">
    <location>
        <begin position="109"/>
        <end position="208"/>
    </location>
</feature>
<dbReference type="PANTHER" id="PTHR10638">
    <property type="entry name" value="COPPER AMINE OXIDASE"/>
    <property type="match status" value="1"/>
</dbReference>
<feature type="domain" description="Copper amine oxidase catalytic" evidence="12">
    <location>
        <begin position="230"/>
        <end position="630"/>
    </location>
</feature>
<evidence type="ECO:0000259" key="12">
    <source>
        <dbReference type="Pfam" id="PF01179"/>
    </source>
</evidence>
<dbReference type="InterPro" id="IPR015798">
    <property type="entry name" value="Cu_amine_oxidase_C"/>
</dbReference>
<evidence type="ECO:0000313" key="15">
    <source>
        <dbReference type="EMBL" id="MDS3861829.1"/>
    </source>
</evidence>
<dbReference type="InterPro" id="IPR049948">
    <property type="entry name" value="Cu_Am_ox_TPQ-bd"/>
</dbReference>
<proteinExistence type="inferred from homology"/>
<keyword evidence="5 9" id="KW-0801">TPQ</keyword>
<keyword evidence="8" id="KW-1015">Disulfide bond</keyword>
<name>A0AAE4FT36_9CYAN</name>
<keyword evidence="7 11" id="KW-0186">Copper</keyword>
<comment type="PTM">
    <text evidence="10 11">Topaquinone (TPQ) is generated by copper-dependent autoxidation of a specific tyrosyl residue.</text>
</comment>
<comment type="cofactor">
    <cofactor evidence="11">
        <name>Cu cation</name>
        <dbReference type="ChEBI" id="CHEBI:23378"/>
    </cofactor>
    <text evidence="11">Contains 1 topaquinone per subunit.</text>
</comment>
<comment type="cofactor">
    <cofactor evidence="1">
        <name>Cu cation</name>
        <dbReference type="ChEBI" id="CHEBI:23378"/>
    </cofactor>
</comment>
<evidence type="ECO:0000256" key="9">
    <source>
        <dbReference type="PIRSR" id="PIRSR600269-50"/>
    </source>
</evidence>
<evidence type="ECO:0000256" key="11">
    <source>
        <dbReference type="RuleBase" id="RU000672"/>
    </source>
</evidence>
<dbReference type="NCBIfam" id="NF008559">
    <property type="entry name" value="PRK11504.1"/>
    <property type="match status" value="1"/>
</dbReference>
<evidence type="ECO:0000256" key="10">
    <source>
        <dbReference type="PIRSR" id="PIRSR600269-51"/>
    </source>
</evidence>
<evidence type="ECO:0000256" key="5">
    <source>
        <dbReference type="ARBA" id="ARBA00022772"/>
    </source>
</evidence>
<dbReference type="AlphaFoldDB" id="A0AAE4FT36"/>
<dbReference type="Pfam" id="PF01179">
    <property type="entry name" value="Cu_amine_oxid"/>
    <property type="match status" value="1"/>
</dbReference>
<accession>A0AAE4FT36</accession>
<dbReference type="Proteomes" id="UP001268256">
    <property type="component" value="Unassembled WGS sequence"/>
</dbReference>
<dbReference type="SUPFAM" id="SSF49998">
    <property type="entry name" value="Amine oxidase catalytic domain"/>
    <property type="match status" value="1"/>
</dbReference>
<organism evidence="15 16">
    <name type="scientific">Pseudocalidococcus azoricus BACA0444</name>
    <dbReference type="NCBI Taxonomy" id="2918990"/>
    <lineage>
        <taxon>Bacteria</taxon>
        <taxon>Bacillati</taxon>
        <taxon>Cyanobacteriota</taxon>
        <taxon>Cyanophyceae</taxon>
        <taxon>Acaryochloridales</taxon>
        <taxon>Thermosynechococcaceae</taxon>
        <taxon>Pseudocalidococcus</taxon>
        <taxon>Pseudocalidococcus azoricus</taxon>
    </lineage>
</organism>
<feature type="modified residue" description="2',4',5'-topaquinone" evidence="10">
    <location>
        <position position="391"/>
    </location>
</feature>
<dbReference type="EMBL" id="JAVMIP010000017">
    <property type="protein sequence ID" value="MDS3861829.1"/>
    <property type="molecule type" value="Genomic_DNA"/>
</dbReference>
<keyword evidence="16" id="KW-1185">Reference proteome</keyword>
<dbReference type="FunFam" id="2.70.98.20:FF:000001">
    <property type="entry name" value="Amine oxidase"/>
    <property type="match status" value="1"/>
</dbReference>
<gene>
    <name evidence="15" type="ORF">RIF25_13550</name>
</gene>
<dbReference type="RefSeq" id="WP_322879056.1">
    <property type="nucleotide sequence ID" value="NZ_JAVMIP010000017.1"/>
</dbReference>
<evidence type="ECO:0000256" key="1">
    <source>
        <dbReference type="ARBA" id="ARBA00001935"/>
    </source>
</evidence>
<dbReference type="InterPro" id="IPR054157">
    <property type="entry name" value="AGAO-like_N2"/>
</dbReference>
<dbReference type="InterPro" id="IPR000269">
    <property type="entry name" value="Cu_amine_oxidase"/>
</dbReference>
<dbReference type="Pfam" id="PF02728">
    <property type="entry name" value="Cu_amine_oxidN3"/>
    <property type="match status" value="1"/>
</dbReference>
<dbReference type="Pfam" id="PF21994">
    <property type="entry name" value="AGAO-like_N2"/>
    <property type="match status" value="1"/>
</dbReference>
<evidence type="ECO:0000256" key="2">
    <source>
        <dbReference type="ARBA" id="ARBA00007983"/>
    </source>
</evidence>
<feature type="active site" description="Schiff-base intermediate with substrate; via topaquinone" evidence="9">
    <location>
        <position position="391"/>
    </location>
</feature>
<dbReference type="GO" id="GO:0048038">
    <property type="term" value="F:quinone binding"/>
    <property type="evidence" value="ECO:0007669"/>
    <property type="project" value="InterPro"/>
</dbReference>
<comment type="subunit">
    <text evidence="3">Homodimer.</text>
</comment>
<dbReference type="GO" id="GO:0009308">
    <property type="term" value="P:amine metabolic process"/>
    <property type="evidence" value="ECO:0007669"/>
    <property type="project" value="UniProtKB-UniRule"/>
</dbReference>
<dbReference type="GO" id="GO:0008131">
    <property type="term" value="F:primary methylamine oxidase activity"/>
    <property type="evidence" value="ECO:0007669"/>
    <property type="project" value="InterPro"/>
</dbReference>
<evidence type="ECO:0000256" key="4">
    <source>
        <dbReference type="ARBA" id="ARBA00022723"/>
    </source>
</evidence>
<evidence type="ECO:0000256" key="3">
    <source>
        <dbReference type="ARBA" id="ARBA00011738"/>
    </source>
</evidence>
<keyword evidence="6 11" id="KW-0560">Oxidoreductase</keyword>
<evidence type="ECO:0000256" key="6">
    <source>
        <dbReference type="ARBA" id="ARBA00023002"/>
    </source>
</evidence>
<evidence type="ECO:0000256" key="8">
    <source>
        <dbReference type="ARBA" id="ARBA00023157"/>
    </source>
</evidence>
<protein>
    <recommendedName>
        <fullName evidence="11">Amine oxidase</fullName>
        <ecNumber evidence="11">1.4.3.-</ecNumber>
    </recommendedName>
</protein>
<dbReference type="Gene3D" id="3.10.450.40">
    <property type="match status" value="2"/>
</dbReference>
<dbReference type="EC" id="1.4.3.-" evidence="11"/>
<feature type="domain" description="AGAO-like N2" evidence="14">
    <location>
        <begin position="26"/>
        <end position="97"/>
    </location>
</feature>
<dbReference type="GO" id="GO:0005507">
    <property type="term" value="F:copper ion binding"/>
    <property type="evidence" value="ECO:0007669"/>
    <property type="project" value="InterPro"/>
</dbReference>
<dbReference type="InterPro" id="IPR036460">
    <property type="entry name" value="Cu_amine_oxidase_C_sf"/>
</dbReference>
<dbReference type="PANTHER" id="PTHR10638:SF41">
    <property type="entry name" value="AMINE OXIDASE"/>
    <property type="match status" value="1"/>
</dbReference>
<comment type="similarity">
    <text evidence="2 11">Belongs to the copper/topaquinone oxidase family.</text>
</comment>
<dbReference type="SUPFAM" id="SSF54416">
    <property type="entry name" value="Amine oxidase N-terminal region"/>
    <property type="match status" value="2"/>
</dbReference>
<evidence type="ECO:0000259" key="13">
    <source>
        <dbReference type="Pfam" id="PF02728"/>
    </source>
</evidence>
<dbReference type="PROSITE" id="PS01164">
    <property type="entry name" value="COPPER_AMINE_OXID_1"/>
    <property type="match status" value="1"/>
</dbReference>
<keyword evidence="4 11" id="KW-0479">Metal-binding</keyword>
<feature type="active site" description="Proton acceptor" evidence="9">
    <location>
        <position position="307"/>
    </location>
</feature>
<evidence type="ECO:0000259" key="14">
    <source>
        <dbReference type="Pfam" id="PF21994"/>
    </source>
</evidence>